<keyword evidence="4" id="KW-1185">Reference proteome</keyword>
<dbReference type="Pfam" id="PF07859">
    <property type="entry name" value="Abhydrolase_3"/>
    <property type="match status" value="2"/>
</dbReference>
<evidence type="ECO:0000256" key="1">
    <source>
        <dbReference type="ARBA" id="ARBA00022801"/>
    </source>
</evidence>
<dbReference type="GO" id="GO:0016787">
    <property type="term" value="F:hydrolase activity"/>
    <property type="evidence" value="ECO:0007669"/>
    <property type="project" value="UniProtKB-KW"/>
</dbReference>
<evidence type="ECO:0000313" key="3">
    <source>
        <dbReference type="EMBL" id="KIW40567.1"/>
    </source>
</evidence>
<proteinExistence type="predicted"/>
<dbReference type="InterPro" id="IPR029058">
    <property type="entry name" value="AB_hydrolase_fold"/>
</dbReference>
<dbReference type="SUPFAM" id="SSF53474">
    <property type="entry name" value="alpha/beta-Hydrolases"/>
    <property type="match status" value="1"/>
</dbReference>
<sequence>MSDHPKEDFTIDPELDSIWKKHGRPKFFFPRRDNMAESRRLHSMGSVRFMKSKFVKETLGSASPRPWTEEDRQLPVRDGTSITIRIYRPRLPRGPSPVMVFSHSGGWCMGSLDTEEFICQLLCIRLNLVIFSVGYRLAPEYPYPTGCYDVFDTIKWVATNAASFGGDLFQGFITGGVSGGGNHTVEATILARNEGLQPKLTGHVYICTGMPHDYQDQQGRKCALYPEKLTSGSWARYRNGPVANYEMNMYYAGSSTFSVLLLLFSPGCVDMCVLTRLICDEPDLANCNAHDPLFSPLTLSDFSGLGPIYYQIAGMDMWADSAFFYCDKVQKAGGTVKIDFYPGVFHCWYAFYPELTMTKKWARDLINGVEWLLRKKGDEKVLSRI</sequence>
<evidence type="ECO:0000313" key="4">
    <source>
        <dbReference type="Proteomes" id="UP000053342"/>
    </source>
</evidence>
<dbReference type="InterPro" id="IPR050300">
    <property type="entry name" value="GDXG_lipolytic_enzyme"/>
</dbReference>
<reference evidence="3 4" key="1">
    <citation type="submission" date="2015-01" db="EMBL/GenBank/DDBJ databases">
        <title>The Genome Sequence of Exophiala oligosperma CBS72588.</title>
        <authorList>
            <consortium name="The Broad Institute Genomics Platform"/>
            <person name="Cuomo C."/>
            <person name="de Hoog S."/>
            <person name="Gorbushina A."/>
            <person name="Stielow B."/>
            <person name="Teixiera M."/>
            <person name="Abouelleil A."/>
            <person name="Chapman S.B."/>
            <person name="Priest M."/>
            <person name="Young S.K."/>
            <person name="Wortman J."/>
            <person name="Nusbaum C."/>
            <person name="Birren B."/>
        </authorList>
    </citation>
    <scope>NUCLEOTIDE SEQUENCE [LARGE SCALE GENOMIC DNA]</scope>
    <source>
        <strain evidence="3 4">CBS 72588</strain>
    </source>
</reference>
<feature type="domain" description="Alpha/beta hydrolase fold-3" evidence="2">
    <location>
        <begin position="288"/>
        <end position="349"/>
    </location>
</feature>
<evidence type="ECO:0000259" key="2">
    <source>
        <dbReference type="Pfam" id="PF07859"/>
    </source>
</evidence>
<dbReference type="RefSeq" id="XP_016260783.1">
    <property type="nucleotide sequence ID" value="XM_016409029.1"/>
</dbReference>
<dbReference type="GeneID" id="27359826"/>
<feature type="domain" description="Alpha/beta hydrolase fold-3" evidence="2">
    <location>
        <begin position="99"/>
        <end position="217"/>
    </location>
</feature>
<dbReference type="Proteomes" id="UP000053342">
    <property type="component" value="Unassembled WGS sequence"/>
</dbReference>
<protein>
    <recommendedName>
        <fullName evidence="2">Alpha/beta hydrolase fold-3 domain-containing protein</fullName>
    </recommendedName>
</protein>
<dbReference type="PANTHER" id="PTHR48081">
    <property type="entry name" value="AB HYDROLASE SUPERFAMILY PROTEIN C4A8.06C"/>
    <property type="match status" value="1"/>
</dbReference>
<dbReference type="OrthoDB" id="408631at2759"/>
<gene>
    <name evidence="3" type="ORF">PV06_07752</name>
</gene>
<dbReference type="VEuPathDB" id="FungiDB:PV06_07752"/>
<accession>A0A0D2BSZ8</accession>
<keyword evidence="1" id="KW-0378">Hydrolase</keyword>
<name>A0A0D2BSZ8_9EURO</name>
<dbReference type="InterPro" id="IPR013094">
    <property type="entry name" value="AB_hydrolase_3"/>
</dbReference>
<organism evidence="3 4">
    <name type="scientific">Exophiala oligosperma</name>
    <dbReference type="NCBI Taxonomy" id="215243"/>
    <lineage>
        <taxon>Eukaryota</taxon>
        <taxon>Fungi</taxon>
        <taxon>Dikarya</taxon>
        <taxon>Ascomycota</taxon>
        <taxon>Pezizomycotina</taxon>
        <taxon>Eurotiomycetes</taxon>
        <taxon>Chaetothyriomycetidae</taxon>
        <taxon>Chaetothyriales</taxon>
        <taxon>Herpotrichiellaceae</taxon>
        <taxon>Exophiala</taxon>
    </lineage>
</organism>
<dbReference type="STRING" id="215243.A0A0D2BSZ8"/>
<dbReference type="EMBL" id="KN847338">
    <property type="protein sequence ID" value="KIW40567.1"/>
    <property type="molecule type" value="Genomic_DNA"/>
</dbReference>
<dbReference type="HOGENOM" id="CLU_012494_6_3_1"/>
<dbReference type="Gene3D" id="3.40.50.1820">
    <property type="entry name" value="alpha/beta hydrolase"/>
    <property type="match status" value="1"/>
</dbReference>
<dbReference type="AlphaFoldDB" id="A0A0D2BSZ8"/>
<dbReference type="PANTHER" id="PTHR48081:SF8">
    <property type="entry name" value="ALPHA_BETA HYDROLASE FOLD-3 DOMAIN-CONTAINING PROTEIN-RELATED"/>
    <property type="match status" value="1"/>
</dbReference>